<evidence type="ECO:0000256" key="9">
    <source>
        <dbReference type="ARBA" id="ARBA00023054"/>
    </source>
</evidence>
<dbReference type="InterPro" id="IPR051227">
    <property type="entry name" value="CS_glycosyltransferase"/>
</dbReference>
<keyword evidence="16" id="KW-1185">Reference proteome</keyword>
<evidence type="ECO:0000313" key="16">
    <source>
        <dbReference type="Proteomes" id="UP000261360"/>
    </source>
</evidence>
<evidence type="ECO:0000256" key="7">
    <source>
        <dbReference type="ARBA" id="ARBA00022989"/>
    </source>
</evidence>
<feature type="coiled-coil region" evidence="14">
    <location>
        <begin position="72"/>
        <end position="106"/>
    </location>
</feature>
<dbReference type="AlphaFoldDB" id="A0A3B4X6D6"/>
<keyword evidence="11" id="KW-0325">Glycoprotein</keyword>
<feature type="transmembrane region" description="Helical" evidence="13">
    <location>
        <begin position="12"/>
        <end position="35"/>
    </location>
</feature>
<evidence type="ECO:0000256" key="3">
    <source>
        <dbReference type="ARBA" id="ARBA00022679"/>
    </source>
</evidence>
<evidence type="ECO:0000256" key="4">
    <source>
        <dbReference type="ARBA" id="ARBA00022692"/>
    </source>
</evidence>
<keyword evidence="3 13" id="KW-0808">Transferase</keyword>
<dbReference type="GO" id="GO:0047237">
    <property type="term" value="F:glucuronylgalactosylproteoglycan 4-beta-N-acetylgalactosaminyltransferase activity"/>
    <property type="evidence" value="ECO:0007669"/>
    <property type="project" value="UniProtKB-EC"/>
</dbReference>
<reference evidence="15" key="1">
    <citation type="submission" date="2025-08" db="UniProtKB">
        <authorList>
            <consortium name="Ensembl"/>
        </authorList>
    </citation>
    <scope>IDENTIFICATION</scope>
</reference>
<keyword evidence="10 13" id="KW-0472">Membrane</keyword>
<keyword evidence="4 13" id="KW-0812">Transmembrane</keyword>
<accession>A0A3B4X6D6</accession>
<dbReference type="PANTHER" id="PTHR12369">
    <property type="entry name" value="CHONDROITIN SYNTHASE"/>
    <property type="match status" value="1"/>
</dbReference>
<dbReference type="GO" id="GO:0047238">
    <property type="term" value="F:glucuronosyl-N-acetylgalactosaminyl-proteoglycan 4-beta-N-acetylgalactosaminyltransferase activity"/>
    <property type="evidence" value="ECO:0007669"/>
    <property type="project" value="TreeGrafter"/>
</dbReference>
<keyword evidence="7 13" id="KW-1133">Transmembrane helix</keyword>
<evidence type="ECO:0000256" key="11">
    <source>
        <dbReference type="ARBA" id="ARBA00023180"/>
    </source>
</evidence>
<dbReference type="PANTHER" id="PTHR12369:SF19">
    <property type="entry name" value="CHONDROITIN SULFATE N-ACETYLGALACTOSAMINYLTRANSFERASE 1"/>
    <property type="match status" value="1"/>
</dbReference>
<evidence type="ECO:0000256" key="1">
    <source>
        <dbReference type="ARBA" id="ARBA00004447"/>
    </source>
</evidence>
<dbReference type="GO" id="GO:0050650">
    <property type="term" value="P:chondroitin sulfate proteoglycan biosynthetic process"/>
    <property type="evidence" value="ECO:0007669"/>
    <property type="project" value="UniProtKB-ARBA"/>
</dbReference>
<keyword evidence="9 14" id="KW-0175">Coiled coil</keyword>
<dbReference type="GO" id="GO:0046872">
    <property type="term" value="F:metal ion binding"/>
    <property type="evidence" value="ECO:0007669"/>
    <property type="project" value="UniProtKB-KW"/>
</dbReference>
<organism evidence="15 16">
    <name type="scientific">Seriola lalandi dorsalis</name>
    <dbReference type="NCBI Taxonomy" id="1841481"/>
    <lineage>
        <taxon>Eukaryota</taxon>
        <taxon>Metazoa</taxon>
        <taxon>Chordata</taxon>
        <taxon>Craniata</taxon>
        <taxon>Vertebrata</taxon>
        <taxon>Euteleostomi</taxon>
        <taxon>Actinopterygii</taxon>
        <taxon>Neopterygii</taxon>
        <taxon>Teleostei</taxon>
        <taxon>Neoteleostei</taxon>
        <taxon>Acanthomorphata</taxon>
        <taxon>Carangaria</taxon>
        <taxon>Carangiformes</taxon>
        <taxon>Carangidae</taxon>
        <taxon>Seriola</taxon>
    </lineage>
</organism>
<evidence type="ECO:0000256" key="14">
    <source>
        <dbReference type="SAM" id="Coils"/>
    </source>
</evidence>
<proteinExistence type="inferred from homology"/>
<keyword evidence="6 13" id="KW-0735">Signal-anchor</keyword>
<evidence type="ECO:0000256" key="10">
    <source>
        <dbReference type="ARBA" id="ARBA00023136"/>
    </source>
</evidence>
<dbReference type="Pfam" id="PF05679">
    <property type="entry name" value="CHGN"/>
    <property type="match status" value="1"/>
</dbReference>
<evidence type="ECO:0000256" key="5">
    <source>
        <dbReference type="ARBA" id="ARBA00022723"/>
    </source>
</evidence>
<comment type="similarity">
    <text evidence="2 13">Belongs to the chondroitin N-acetylgalactosaminyltransferase family.</text>
</comment>
<evidence type="ECO:0000256" key="13">
    <source>
        <dbReference type="RuleBase" id="RU364016"/>
    </source>
</evidence>
<dbReference type="Ensembl" id="ENSSLDT00000008510.1">
    <property type="protein sequence ID" value="ENSSLDP00000008243.1"/>
    <property type="gene ID" value="ENSSLDG00000006522.1"/>
</dbReference>
<dbReference type="Proteomes" id="UP000261360">
    <property type="component" value="Unplaced"/>
</dbReference>
<dbReference type="FunFam" id="3.90.550.10:FF:000059">
    <property type="entry name" value="Hexosyltransferase"/>
    <property type="match status" value="1"/>
</dbReference>
<dbReference type="EC" id="2.4.1.-" evidence="13"/>
<keyword evidence="8 13" id="KW-0333">Golgi apparatus</keyword>
<protein>
    <recommendedName>
        <fullName evidence="13">Hexosyltransferase</fullName>
        <ecNumber evidence="13">2.4.1.-</ecNumber>
    </recommendedName>
</protein>
<name>A0A3B4X6D6_SERLL</name>
<comment type="subcellular location">
    <subcellularLocation>
        <location evidence="1 13">Golgi apparatus</location>
        <location evidence="1 13">Golgi stack membrane</location>
        <topology evidence="1 13">Single-pass type II membrane protein</topology>
    </subcellularLocation>
</comment>
<evidence type="ECO:0000256" key="8">
    <source>
        <dbReference type="ARBA" id="ARBA00023034"/>
    </source>
</evidence>
<dbReference type="InterPro" id="IPR029044">
    <property type="entry name" value="Nucleotide-diphossugar_trans"/>
</dbReference>
<dbReference type="Gene3D" id="3.90.550.10">
    <property type="entry name" value="Spore Coat Polysaccharide Biosynthesis Protein SpsA, Chain A"/>
    <property type="match status" value="1"/>
</dbReference>
<evidence type="ECO:0000313" key="15">
    <source>
        <dbReference type="Ensembl" id="ENSSLDP00000008243.1"/>
    </source>
</evidence>
<dbReference type="SUPFAM" id="SSF53448">
    <property type="entry name" value="Nucleotide-diphospho-sugar transferases"/>
    <property type="match status" value="1"/>
</dbReference>
<comment type="catalytic activity">
    <reaction evidence="12">
        <text>3-O-(beta-D-GlcA-(1-&gt;3)-beta-D-Gal-(1-&gt;3)-beta-D-Gal-(1-&gt;4)-beta-D-Xyl)-L-seryl-[protein] + UDP-N-acetyl-alpha-D-galactosamine = 3-O-(beta-D-GalNAc-(1-&gt;4)-beta-D-GlcA-(1-&gt;3)-beta-D-Gal-(1-&gt;3)-beta-D-Gal-(1-&gt;4)-beta-D-Xyl)-L-seryl-[protein] + UDP + H(+)</text>
        <dbReference type="Rhea" id="RHEA:23464"/>
        <dbReference type="Rhea" id="RHEA-COMP:12573"/>
        <dbReference type="Rhea" id="RHEA-COMP:12575"/>
        <dbReference type="ChEBI" id="CHEBI:15378"/>
        <dbReference type="ChEBI" id="CHEBI:58223"/>
        <dbReference type="ChEBI" id="CHEBI:67138"/>
        <dbReference type="ChEBI" id="CHEBI:132093"/>
        <dbReference type="ChEBI" id="CHEBI:132105"/>
        <dbReference type="EC" id="2.4.1.174"/>
    </reaction>
</comment>
<sequence length="542" mass="62048">MLHAAMLRRGLLAWVSRVGGVLVLLCCSLSLLYVMTCSPPHSDDPLLSHALPRAGPNHPSVQSYQVLLQEREEQHRLHITSLKREIAQLKEALQERSQQLKGVQESGLGEAPGAKSQQADLQEFLKSQLSKAEVTAGIRLPSEYAVVPFESFTLQRVYQLEMGLTRHPEEKPVRKDKREELGEVLEMALHSLNTPSSQQDGRGAAEKASKVYAPSDFIEGITRTEKDKGTLYELTFRGESSNEFRRLVLFRPFGPLMKVKNERVDTANVPINIIVPLSKRTDKFKQFMQNFREVCVRQDGRVHLTVVYFGKEQMSEVRSTLENTSREVNFKNYTLLQLDEEFSRGRGLDIGARAWKGGNVLLFFCDVDIYFTADFLNSCRLNTQPGKKVFYPVLFSQYNPTLIYGSPEHIPPVEQQLVIKKDTGFWRDFGFGMTCQYRSDFINIGGFDIDIKGWGGEDVHLYRKYLHSNLLVVRAPSRGLFHLWHEKHCADELPPDQYRMCMQSKAMNEASHGQLGMLFFRHEIEAHLRKQKQRQNSNPKKT</sequence>
<keyword evidence="5" id="KW-0479">Metal-binding</keyword>
<evidence type="ECO:0000256" key="2">
    <source>
        <dbReference type="ARBA" id="ARBA00009239"/>
    </source>
</evidence>
<dbReference type="InterPro" id="IPR008428">
    <property type="entry name" value="Chond_GalNAc"/>
</dbReference>
<evidence type="ECO:0000256" key="6">
    <source>
        <dbReference type="ARBA" id="ARBA00022968"/>
    </source>
</evidence>
<dbReference type="GO" id="GO:0032580">
    <property type="term" value="C:Golgi cisterna membrane"/>
    <property type="evidence" value="ECO:0007669"/>
    <property type="project" value="UniProtKB-SubCell"/>
</dbReference>
<reference evidence="15" key="2">
    <citation type="submission" date="2025-09" db="UniProtKB">
        <authorList>
            <consortium name="Ensembl"/>
        </authorList>
    </citation>
    <scope>IDENTIFICATION</scope>
</reference>
<evidence type="ECO:0000256" key="12">
    <source>
        <dbReference type="ARBA" id="ARBA00052383"/>
    </source>
</evidence>
<dbReference type="GeneTree" id="ENSGT01050000244968"/>